<evidence type="ECO:0000256" key="6">
    <source>
        <dbReference type="SAM" id="MobiDB-lite"/>
    </source>
</evidence>
<dbReference type="GO" id="GO:0005840">
    <property type="term" value="C:ribosome"/>
    <property type="evidence" value="ECO:0007669"/>
    <property type="project" value="UniProtKB-KW"/>
</dbReference>
<dbReference type="InterPro" id="IPR002136">
    <property type="entry name" value="Ribosomal_uL4"/>
</dbReference>
<dbReference type="AlphaFoldDB" id="A0A2J0KXA4"/>
<dbReference type="Pfam" id="PF00573">
    <property type="entry name" value="Ribosomal_L4"/>
    <property type="match status" value="1"/>
</dbReference>
<accession>A0A2J0KXA4</accession>
<dbReference type="Gene3D" id="3.40.1370.10">
    <property type="match status" value="1"/>
</dbReference>
<dbReference type="GO" id="GO:0003735">
    <property type="term" value="F:structural constituent of ribosome"/>
    <property type="evidence" value="ECO:0007669"/>
    <property type="project" value="InterPro"/>
</dbReference>
<keyword evidence="2 5" id="KW-0689">Ribosomal protein</keyword>
<keyword evidence="5" id="KW-0694">RNA-binding</keyword>
<evidence type="ECO:0000256" key="3">
    <source>
        <dbReference type="ARBA" id="ARBA00023274"/>
    </source>
</evidence>
<comment type="function">
    <text evidence="5">Forms part of the polypeptide exit tunnel.</text>
</comment>
<evidence type="ECO:0000313" key="7">
    <source>
        <dbReference type="EMBL" id="PIU42399.1"/>
    </source>
</evidence>
<dbReference type="InterPro" id="IPR023574">
    <property type="entry name" value="Ribosomal_uL4_dom_sf"/>
</dbReference>
<organism evidence="7 8">
    <name type="scientific">Candidatus Aquitaenariimonas noxiae</name>
    <dbReference type="NCBI Taxonomy" id="1974741"/>
    <lineage>
        <taxon>Bacteria</taxon>
        <taxon>Pseudomonadati</taxon>
        <taxon>Candidatus Omnitrophota</taxon>
        <taxon>Candidatus Aquitaenariimonas</taxon>
    </lineage>
</organism>
<gene>
    <name evidence="5" type="primary">rplD</name>
    <name evidence="7" type="ORF">COS99_00640</name>
</gene>
<evidence type="ECO:0000256" key="4">
    <source>
        <dbReference type="ARBA" id="ARBA00035244"/>
    </source>
</evidence>
<evidence type="ECO:0000256" key="2">
    <source>
        <dbReference type="ARBA" id="ARBA00022980"/>
    </source>
</evidence>
<feature type="compositionally biased region" description="Basic residues" evidence="6">
    <location>
        <begin position="76"/>
        <end position="87"/>
    </location>
</feature>
<dbReference type="InterPro" id="IPR013005">
    <property type="entry name" value="Ribosomal_uL4-like"/>
</dbReference>
<keyword evidence="5" id="KW-0699">rRNA-binding</keyword>
<dbReference type="HAMAP" id="MF_01328_B">
    <property type="entry name" value="Ribosomal_uL4_B"/>
    <property type="match status" value="1"/>
</dbReference>
<dbReference type="GO" id="GO:0006412">
    <property type="term" value="P:translation"/>
    <property type="evidence" value="ECO:0007669"/>
    <property type="project" value="UniProtKB-UniRule"/>
</dbReference>
<comment type="similarity">
    <text evidence="1 5">Belongs to the universal ribosomal protein uL4 family.</text>
</comment>
<dbReference type="GO" id="GO:1990904">
    <property type="term" value="C:ribonucleoprotein complex"/>
    <property type="evidence" value="ECO:0007669"/>
    <property type="project" value="UniProtKB-KW"/>
</dbReference>
<comment type="function">
    <text evidence="5">One of the primary rRNA binding proteins, this protein initially binds near the 5'-end of the 23S rRNA. It is important during the early stages of 50S assembly. It makes multiple contacts with different domains of the 23S rRNA in the assembled 50S subunit and ribosome.</text>
</comment>
<evidence type="ECO:0000256" key="1">
    <source>
        <dbReference type="ARBA" id="ARBA00010528"/>
    </source>
</evidence>
<dbReference type="PANTHER" id="PTHR10746">
    <property type="entry name" value="50S RIBOSOMAL PROTEIN L4"/>
    <property type="match status" value="1"/>
</dbReference>
<dbReference type="SUPFAM" id="SSF52166">
    <property type="entry name" value="Ribosomal protein L4"/>
    <property type="match status" value="1"/>
</dbReference>
<dbReference type="NCBIfam" id="TIGR03953">
    <property type="entry name" value="rplD_bact"/>
    <property type="match status" value="1"/>
</dbReference>
<comment type="subunit">
    <text evidence="5">Part of the 50S ribosomal subunit.</text>
</comment>
<reference evidence="7 8" key="1">
    <citation type="submission" date="2017-09" db="EMBL/GenBank/DDBJ databases">
        <title>Depth-based differentiation of microbial function through sediment-hosted aquifers and enrichment of novel symbionts in the deep terrestrial subsurface.</title>
        <authorList>
            <person name="Probst A.J."/>
            <person name="Ladd B."/>
            <person name="Jarett J.K."/>
            <person name="Geller-Mcgrath D.E."/>
            <person name="Sieber C.M."/>
            <person name="Emerson J.B."/>
            <person name="Anantharaman K."/>
            <person name="Thomas B.C."/>
            <person name="Malmstrom R."/>
            <person name="Stieglmeier M."/>
            <person name="Klingl A."/>
            <person name="Woyke T."/>
            <person name="Ryan C.M."/>
            <person name="Banfield J.F."/>
        </authorList>
    </citation>
    <scope>NUCLEOTIDE SEQUENCE [LARGE SCALE GENOMIC DNA]</scope>
    <source>
        <strain evidence="7">CG07_land_8_20_14_0_80_42_15</strain>
    </source>
</reference>
<feature type="region of interest" description="Disordered" evidence="6">
    <location>
        <begin position="67"/>
        <end position="91"/>
    </location>
</feature>
<dbReference type="Proteomes" id="UP000230052">
    <property type="component" value="Unassembled WGS sequence"/>
</dbReference>
<name>A0A2J0KXA4_9BACT</name>
<dbReference type="EMBL" id="PEWV01000008">
    <property type="protein sequence ID" value="PIU42399.1"/>
    <property type="molecule type" value="Genomic_DNA"/>
</dbReference>
<dbReference type="PANTHER" id="PTHR10746:SF6">
    <property type="entry name" value="LARGE RIBOSOMAL SUBUNIT PROTEIN UL4M"/>
    <property type="match status" value="1"/>
</dbReference>
<protein>
    <recommendedName>
        <fullName evidence="4 5">Large ribosomal subunit protein uL4</fullName>
    </recommendedName>
</protein>
<dbReference type="GO" id="GO:0019843">
    <property type="term" value="F:rRNA binding"/>
    <property type="evidence" value="ECO:0007669"/>
    <property type="project" value="UniProtKB-UniRule"/>
</dbReference>
<proteinExistence type="inferred from homology"/>
<comment type="caution">
    <text evidence="7">The sequence shown here is derived from an EMBL/GenBank/DDBJ whole genome shotgun (WGS) entry which is preliminary data.</text>
</comment>
<evidence type="ECO:0000256" key="5">
    <source>
        <dbReference type="HAMAP-Rule" id="MF_01328"/>
    </source>
</evidence>
<sequence length="224" mass="25627">MVTKKKSKSDSKTKPQEYKVDVYDTKGKKLETLDLDKRVFNGEVNTTLMHQAVVMYAACKRQGNADTKVRSEVRGGGKKPWRQKGTGRARAGTIRSPLWRHGGIVFGPHPRDYSYAIPHQMRLAAVKFALNSKLGDERFKIIDELKLDEPKTKKMKEVLRKLKADGRTLIIIEKLDENVRRAARNLESVLMRSPLDVSCDDILRCEHLLMTKDALHKLIKRFVS</sequence>
<keyword evidence="3 5" id="KW-0687">Ribonucleoprotein</keyword>
<evidence type="ECO:0000313" key="8">
    <source>
        <dbReference type="Proteomes" id="UP000230052"/>
    </source>
</evidence>